<dbReference type="AlphaFoldDB" id="A0A0A6VWX2"/>
<evidence type="ECO:0000313" key="3">
    <source>
        <dbReference type="Proteomes" id="UP000030466"/>
    </source>
</evidence>
<reference evidence="2 3" key="1">
    <citation type="journal article" date="2003" name="Int. J. Syst. Evol. Microbiol.">
        <title>Kocuria polaris sp. nov., an orange-pigmented psychrophilic bacterium isolated from an Antarctic cyanobacterial mat sample.</title>
        <authorList>
            <person name="Reddy G.S."/>
            <person name="Prakash J.S."/>
            <person name="Prabahar V."/>
            <person name="Matsumoto G.I."/>
            <person name="Stackebrandt E."/>
            <person name="Shivaji S."/>
        </authorList>
    </citation>
    <scope>NUCLEOTIDE SEQUENCE [LARGE SCALE GENOMIC DNA]</scope>
    <source>
        <strain evidence="2 3">CMS 76or</strain>
    </source>
</reference>
<protein>
    <recommendedName>
        <fullName evidence="1">DUF6036 domain-containing protein</fullName>
    </recommendedName>
</protein>
<keyword evidence="3" id="KW-1185">Reference proteome</keyword>
<evidence type="ECO:0000259" key="1">
    <source>
        <dbReference type="Pfam" id="PF19502"/>
    </source>
</evidence>
<dbReference type="RefSeq" id="WP_035923671.1">
    <property type="nucleotide sequence ID" value="NZ_JSUH01000001.1"/>
</dbReference>
<evidence type="ECO:0000313" key="2">
    <source>
        <dbReference type="EMBL" id="KHD99086.1"/>
    </source>
</evidence>
<dbReference type="Proteomes" id="UP000030466">
    <property type="component" value="Unassembled WGS sequence"/>
</dbReference>
<dbReference type="EMBL" id="JSUH01000001">
    <property type="protein sequence ID" value="KHD99086.1"/>
    <property type="molecule type" value="Genomic_DNA"/>
</dbReference>
<comment type="caution">
    <text evidence="2">The sequence shown here is derived from an EMBL/GenBank/DDBJ whole genome shotgun (WGS) entry which is preliminary data.</text>
</comment>
<dbReference type="Pfam" id="PF19502">
    <property type="entry name" value="DUF6036"/>
    <property type="match status" value="1"/>
</dbReference>
<name>A0A0A6VWX2_KOCRO</name>
<dbReference type="InterPro" id="IPR045792">
    <property type="entry name" value="DUF6036"/>
</dbReference>
<organism evidence="2 3">
    <name type="scientific">Kocuria rosea subsp. polaris</name>
    <dbReference type="NCBI Taxonomy" id="136273"/>
    <lineage>
        <taxon>Bacteria</taxon>
        <taxon>Bacillati</taxon>
        <taxon>Actinomycetota</taxon>
        <taxon>Actinomycetes</taxon>
        <taxon>Micrococcales</taxon>
        <taxon>Micrococcaceae</taxon>
        <taxon>Kocuria</taxon>
    </lineage>
</organism>
<accession>A0A0A6VWX2</accession>
<proteinExistence type="predicted"/>
<dbReference type="OrthoDB" id="1524134at2"/>
<gene>
    <name evidence="2" type="ORF">GY22_01885</name>
</gene>
<feature type="domain" description="DUF6036" evidence="1">
    <location>
        <begin position="18"/>
        <end position="165"/>
    </location>
</feature>
<sequence length="187" mass="20985">MHRYQLEHAIRAACSIIRRDQVIVVGSQSILGSFHEDDLPDQATMSTEVDILPIDADPQTVLDLSDELSAVAGEWSDFDQMHGFFLDGVDDTTAKLPAGWRDRLVVVSNENTRQVGTGQQFTGLCLDKEDLCVAKLLAHREKDQAFVGALLQYQTVDREVIIERLRSVQERWPVEVGRALGWLQRGP</sequence>